<dbReference type="NCBIfam" id="TIGR00227">
    <property type="entry name" value="ribD_Cterm"/>
    <property type="match status" value="1"/>
</dbReference>
<keyword evidence="19" id="KW-1185">Reference proteome</keyword>
<evidence type="ECO:0000256" key="14">
    <source>
        <dbReference type="PIRSR" id="PIRSR006769-1"/>
    </source>
</evidence>
<evidence type="ECO:0000313" key="19">
    <source>
        <dbReference type="Proteomes" id="UP000243535"/>
    </source>
</evidence>
<feature type="binding site" evidence="15">
    <location>
        <position position="205"/>
    </location>
    <ligand>
        <name>NADP(+)</name>
        <dbReference type="ChEBI" id="CHEBI:58349"/>
    </ligand>
</feature>
<dbReference type="InterPro" id="IPR016192">
    <property type="entry name" value="APOBEC/CMP_deaminase_Zn-bd"/>
</dbReference>
<dbReference type="Gene3D" id="3.40.140.10">
    <property type="entry name" value="Cytidine Deaminase, domain 2"/>
    <property type="match status" value="1"/>
</dbReference>
<dbReference type="InterPro" id="IPR050765">
    <property type="entry name" value="Riboflavin_Biosynth_HTPR"/>
</dbReference>
<feature type="binding site" evidence="15">
    <location>
        <position position="159"/>
    </location>
    <ligand>
        <name>NADP(+)</name>
        <dbReference type="ChEBI" id="CHEBI:58349"/>
    </ligand>
</feature>
<dbReference type="STRING" id="375574.GCA_001418035_00792"/>
<dbReference type="Pfam" id="PF01872">
    <property type="entry name" value="RibD_C"/>
    <property type="match status" value="1"/>
</dbReference>
<dbReference type="SUPFAM" id="SSF53927">
    <property type="entry name" value="Cytidine deaminase-like"/>
    <property type="match status" value="1"/>
</dbReference>
<feature type="binding site" evidence="16">
    <location>
        <position position="55"/>
    </location>
    <ligand>
        <name>Zn(2+)</name>
        <dbReference type="ChEBI" id="CHEBI:29105"/>
        <note>catalytic</note>
    </ligand>
</feature>
<dbReference type="InterPro" id="IPR004794">
    <property type="entry name" value="Eubact_RibD"/>
</dbReference>
<dbReference type="SUPFAM" id="SSF53597">
    <property type="entry name" value="Dihydrofolate reductase-like"/>
    <property type="match status" value="1"/>
</dbReference>
<dbReference type="PROSITE" id="PS51747">
    <property type="entry name" value="CYT_DCMP_DEAMINASES_2"/>
    <property type="match status" value="1"/>
</dbReference>
<dbReference type="EC" id="3.5.4.26" evidence="13"/>
<dbReference type="InterPro" id="IPR002125">
    <property type="entry name" value="CMP_dCMP_dom"/>
</dbReference>
<dbReference type="OrthoDB" id="9800865at2"/>
<evidence type="ECO:0000259" key="17">
    <source>
        <dbReference type="PROSITE" id="PS51747"/>
    </source>
</evidence>
<dbReference type="RefSeq" id="WP_055433498.1">
    <property type="nucleotide sequence ID" value="NZ_CYHA01000002.1"/>
</dbReference>
<evidence type="ECO:0000256" key="16">
    <source>
        <dbReference type="PIRSR" id="PIRSR006769-3"/>
    </source>
</evidence>
<keyword evidence="11 13" id="KW-0560">Oxidoreductase</keyword>
<dbReference type="Gene3D" id="3.40.430.10">
    <property type="entry name" value="Dihydrofolate Reductase, subunit A"/>
    <property type="match status" value="1"/>
</dbReference>
<feature type="domain" description="CMP/dCMP-type deaminase" evidence="17">
    <location>
        <begin position="6"/>
        <end position="128"/>
    </location>
</feature>
<accession>A0A0K6GU69</accession>
<evidence type="ECO:0000256" key="3">
    <source>
        <dbReference type="ARBA" id="ARBA00004910"/>
    </source>
</evidence>
<dbReference type="AlphaFoldDB" id="A0A0K6GU69"/>
<evidence type="ECO:0000256" key="5">
    <source>
        <dbReference type="ARBA" id="ARBA00007417"/>
    </source>
</evidence>
<dbReference type="GO" id="GO:0009231">
    <property type="term" value="P:riboflavin biosynthetic process"/>
    <property type="evidence" value="ECO:0007669"/>
    <property type="project" value="UniProtKB-UniPathway"/>
</dbReference>
<comment type="pathway">
    <text evidence="2 13">Cofactor biosynthesis; riboflavin biosynthesis; 5-amino-6-(D-ribitylamino)uracil from GTP: step 2/4.</text>
</comment>
<keyword evidence="12" id="KW-0511">Multifunctional enzyme</keyword>
<keyword evidence="9 13" id="KW-0862">Zinc</keyword>
<evidence type="ECO:0000256" key="8">
    <source>
        <dbReference type="ARBA" id="ARBA00022801"/>
    </source>
</evidence>
<feature type="binding site" evidence="15">
    <location>
        <position position="296"/>
    </location>
    <ligand>
        <name>substrate</name>
    </ligand>
</feature>
<evidence type="ECO:0000256" key="7">
    <source>
        <dbReference type="ARBA" id="ARBA00022723"/>
    </source>
</evidence>
<evidence type="ECO:0000256" key="15">
    <source>
        <dbReference type="PIRSR" id="PIRSR006769-2"/>
    </source>
</evidence>
<comment type="similarity">
    <text evidence="5 13">In the C-terminal section; belongs to the HTP reductase family.</text>
</comment>
<dbReference type="InterPro" id="IPR002734">
    <property type="entry name" value="RibDG_C"/>
</dbReference>
<comment type="function">
    <text evidence="1 13">Converts 2,5-diamino-6-(ribosylamino)-4(3h)-pyrimidinone 5'-phosphate into 5-amino-6-(ribosylamino)-2,4(1h,3h)-pyrimidinedione 5'-phosphate.</text>
</comment>
<feature type="binding site" evidence="15">
    <location>
        <position position="175"/>
    </location>
    <ligand>
        <name>NADP(+)</name>
        <dbReference type="ChEBI" id="CHEBI:58349"/>
    </ligand>
</feature>
<keyword evidence="8 13" id="KW-0378">Hydrolase</keyword>
<reference evidence="19" key="1">
    <citation type="submission" date="2015-08" db="EMBL/GenBank/DDBJ databases">
        <authorList>
            <person name="Varghese N."/>
        </authorList>
    </citation>
    <scope>NUCLEOTIDE SEQUENCE [LARGE SCALE GENOMIC DNA]</scope>
    <source>
        <strain evidence="19">DSM 17901</strain>
    </source>
</reference>
<gene>
    <name evidence="18" type="ORF">Ga0061063_0999</name>
</gene>
<feature type="binding site" evidence="16">
    <location>
        <position position="89"/>
    </location>
    <ligand>
        <name>Zn(2+)</name>
        <dbReference type="ChEBI" id="CHEBI:29105"/>
        <note>catalytic</note>
    </ligand>
</feature>
<evidence type="ECO:0000256" key="2">
    <source>
        <dbReference type="ARBA" id="ARBA00004882"/>
    </source>
</evidence>
<keyword evidence="7 13" id="KW-0479">Metal-binding</keyword>
<comment type="similarity">
    <text evidence="4 13">In the N-terminal section; belongs to the cytidine and deoxycytidylate deaminase family.</text>
</comment>
<dbReference type="FunFam" id="3.40.140.10:FF:000025">
    <property type="entry name" value="Riboflavin biosynthesis protein RibD"/>
    <property type="match status" value="1"/>
</dbReference>
<dbReference type="CDD" id="cd01284">
    <property type="entry name" value="Riboflavin_deaminase-reductase"/>
    <property type="match status" value="1"/>
</dbReference>
<feature type="binding site" evidence="15">
    <location>
        <position position="189"/>
    </location>
    <ligand>
        <name>substrate</name>
    </ligand>
</feature>
<dbReference type="GO" id="GO:0008703">
    <property type="term" value="F:5-amino-6-(5-phosphoribosylamino)uracil reductase activity"/>
    <property type="evidence" value="ECO:0007669"/>
    <property type="project" value="UniProtKB-EC"/>
</dbReference>
<evidence type="ECO:0000256" key="12">
    <source>
        <dbReference type="ARBA" id="ARBA00023268"/>
    </source>
</evidence>
<comment type="pathway">
    <text evidence="3 13">Cofactor biosynthesis; riboflavin biosynthesis; 5-amino-6-(D-ribitylamino)uracil from GTP: step 3/4.</text>
</comment>
<dbReference type="InterPro" id="IPR011549">
    <property type="entry name" value="RibD_C"/>
</dbReference>
<sequence>MNAFSAEDHFFMQRALRLAERGLFTTTPNPRVGCVLVRQGEIVGLGWHEKAGEPHAEVHALRMAGEAARGATAYVTLEPCSHHGRTPPCADALVRAGVVRVVAAMEDPYHEVAGRGLKRLAEAGIVAESGLLTREAEALNRGFLSRVRRGRPWVTLKAAATLDGKTALENGTSQWITGPAARHDVHVLRARSCAILTGSGTVLADNPMLTVREVVTPRMPLRVVVDSKLVTLPGAAIYGLEAPTLLATAVTDPARHAPFVERGVEVLVLPAAGAGLDLFALMQALGSRGINDLMVEGGSRLNGALVDAGLVDAIELYLAPMLAGTHAQGLFAWTPLERLSDACRVRVTETRMIGPDIRLSLTIESPPHNGEPA</sequence>
<evidence type="ECO:0000256" key="10">
    <source>
        <dbReference type="ARBA" id="ARBA00022857"/>
    </source>
</evidence>
<feature type="binding site" evidence="15">
    <location>
        <position position="209"/>
    </location>
    <ligand>
        <name>substrate</name>
    </ligand>
</feature>
<dbReference type="EC" id="1.1.1.193" evidence="13"/>
<dbReference type="PANTHER" id="PTHR38011:SF7">
    <property type="entry name" value="2,5-DIAMINO-6-RIBOSYLAMINO-4(3H)-PYRIMIDINONE 5'-PHOSPHATE REDUCTASE"/>
    <property type="match status" value="1"/>
</dbReference>
<comment type="catalytic activity">
    <reaction evidence="13">
        <text>2,5-diamino-6-hydroxy-4-(5-phosphoribosylamino)-pyrimidine + H2O + H(+) = 5-amino-6-(5-phospho-D-ribosylamino)uracil + NH4(+)</text>
        <dbReference type="Rhea" id="RHEA:21868"/>
        <dbReference type="ChEBI" id="CHEBI:15377"/>
        <dbReference type="ChEBI" id="CHEBI:15378"/>
        <dbReference type="ChEBI" id="CHEBI:28938"/>
        <dbReference type="ChEBI" id="CHEBI:58453"/>
        <dbReference type="ChEBI" id="CHEBI:58614"/>
        <dbReference type="EC" id="3.5.4.26"/>
    </reaction>
</comment>
<proteinExistence type="inferred from homology"/>
<feature type="binding site" evidence="15">
    <location>
        <position position="173"/>
    </location>
    <ligand>
        <name>substrate</name>
    </ligand>
</feature>
<comment type="catalytic activity">
    <reaction evidence="13">
        <text>5-amino-6-(5-phospho-D-ribitylamino)uracil + NADP(+) = 5-amino-6-(5-phospho-D-ribosylamino)uracil + NADPH + H(+)</text>
        <dbReference type="Rhea" id="RHEA:17845"/>
        <dbReference type="ChEBI" id="CHEBI:15378"/>
        <dbReference type="ChEBI" id="CHEBI:57783"/>
        <dbReference type="ChEBI" id="CHEBI:58349"/>
        <dbReference type="ChEBI" id="CHEBI:58421"/>
        <dbReference type="ChEBI" id="CHEBI:58453"/>
        <dbReference type="EC" id="1.1.1.193"/>
    </reaction>
</comment>
<dbReference type="InterPro" id="IPR016193">
    <property type="entry name" value="Cytidine_deaminase-like"/>
</dbReference>
<evidence type="ECO:0000313" key="18">
    <source>
        <dbReference type="EMBL" id="CUA82143.1"/>
    </source>
</evidence>
<dbReference type="PROSITE" id="PS00903">
    <property type="entry name" value="CYT_DCMP_DEAMINASES_1"/>
    <property type="match status" value="1"/>
</dbReference>
<keyword evidence="6 13" id="KW-0686">Riboflavin biosynthesis</keyword>
<dbReference type="EMBL" id="CYHA01000002">
    <property type="protein sequence ID" value="CUA82143.1"/>
    <property type="molecule type" value="Genomic_DNA"/>
</dbReference>
<evidence type="ECO:0000256" key="11">
    <source>
        <dbReference type="ARBA" id="ARBA00023002"/>
    </source>
</evidence>
<protein>
    <recommendedName>
        <fullName evidence="13">Riboflavin biosynthesis protein RibD</fullName>
    </recommendedName>
    <domain>
        <recommendedName>
            <fullName evidence="13">Diaminohydroxyphosphoribosylaminopyrimidine deaminase</fullName>
            <shortName evidence="13">DRAP deaminase</shortName>
            <ecNumber evidence="13">3.5.4.26</ecNumber>
        </recommendedName>
        <alternativeName>
            <fullName evidence="13">Riboflavin-specific deaminase</fullName>
        </alternativeName>
    </domain>
    <domain>
        <recommendedName>
            <fullName evidence="13">5-amino-6-(5-phosphoribosylamino)uracil reductase</fullName>
            <ecNumber evidence="13">1.1.1.193</ecNumber>
        </recommendedName>
        <alternativeName>
            <fullName evidence="13">HTP reductase</fullName>
        </alternativeName>
    </domain>
</protein>
<evidence type="ECO:0000256" key="1">
    <source>
        <dbReference type="ARBA" id="ARBA00002151"/>
    </source>
</evidence>
<dbReference type="GO" id="GO:0050661">
    <property type="term" value="F:NADP binding"/>
    <property type="evidence" value="ECO:0007669"/>
    <property type="project" value="InterPro"/>
</dbReference>
<evidence type="ECO:0000256" key="6">
    <source>
        <dbReference type="ARBA" id="ARBA00022619"/>
    </source>
</evidence>
<feature type="binding site" evidence="15">
    <location>
        <position position="201"/>
    </location>
    <ligand>
        <name>NADP(+)</name>
        <dbReference type="ChEBI" id="CHEBI:58349"/>
    </ligand>
</feature>
<keyword evidence="10 13" id="KW-0521">NADP</keyword>
<feature type="active site" description="Proton donor" evidence="14">
    <location>
        <position position="57"/>
    </location>
</feature>
<feature type="binding site" evidence="15">
    <location>
        <position position="227"/>
    </location>
    <ligand>
        <name>NADP(+)</name>
        <dbReference type="ChEBI" id="CHEBI:58349"/>
    </ligand>
</feature>
<feature type="binding site" evidence="16">
    <location>
        <position position="80"/>
    </location>
    <ligand>
        <name>Zn(2+)</name>
        <dbReference type="ChEBI" id="CHEBI:29105"/>
        <note>catalytic</note>
    </ligand>
</feature>
<feature type="binding site" evidence="15">
    <location>
        <begin position="298"/>
        <end position="304"/>
    </location>
    <ligand>
        <name>NADP(+)</name>
        <dbReference type="ChEBI" id="CHEBI:58349"/>
    </ligand>
</feature>
<dbReference type="GO" id="GO:0008835">
    <property type="term" value="F:diaminohydroxyphosphoribosylaminopyrimidine deaminase activity"/>
    <property type="evidence" value="ECO:0007669"/>
    <property type="project" value="UniProtKB-EC"/>
</dbReference>
<dbReference type="PIRSF" id="PIRSF006769">
    <property type="entry name" value="RibD"/>
    <property type="match status" value="1"/>
</dbReference>
<dbReference type="UniPathway" id="UPA00275">
    <property type="reaction ID" value="UER00401"/>
</dbReference>
<evidence type="ECO:0000256" key="13">
    <source>
        <dbReference type="PIRNR" id="PIRNR006769"/>
    </source>
</evidence>
<organism evidence="18 19">
    <name type="scientific">Gulbenkiania indica</name>
    <dbReference type="NCBI Taxonomy" id="375574"/>
    <lineage>
        <taxon>Bacteria</taxon>
        <taxon>Pseudomonadati</taxon>
        <taxon>Pseudomonadota</taxon>
        <taxon>Betaproteobacteria</taxon>
        <taxon>Neisseriales</taxon>
        <taxon>Chromobacteriaceae</taxon>
        <taxon>Gulbenkiania</taxon>
    </lineage>
</organism>
<feature type="binding site" evidence="15">
    <location>
        <position position="212"/>
    </location>
    <ligand>
        <name>substrate</name>
    </ligand>
</feature>
<evidence type="ECO:0000256" key="9">
    <source>
        <dbReference type="ARBA" id="ARBA00022833"/>
    </source>
</evidence>
<evidence type="ECO:0000256" key="4">
    <source>
        <dbReference type="ARBA" id="ARBA00005259"/>
    </source>
</evidence>
<dbReference type="PANTHER" id="PTHR38011">
    <property type="entry name" value="DIHYDROFOLATE REDUCTASE FAMILY PROTEIN (AFU_ORTHOLOGUE AFUA_8G06820)"/>
    <property type="match status" value="1"/>
</dbReference>
<dbReference type="InterPro" id="IPR024072">
    <property type="entry name" value="DHFR-like_dom_sf"/>
</dbReference>
<dbReference type="Pfam" id="PF00383">
    <property type="entry name" value="dCMP_cyt_deam_1"/>
    <property type="match status" value="1"/>
</dbReference>
<name>A0A0K6GU69_9NEIS</name>
<comment type="cofactor">
    <cofactor evidence="13 16">
        <name>Zn(2+)</name>
        <dbReference type="ChEBI" id="CHEBI:29105"/>
    </cofactor>
    <text evidence="13 16">Binds 1 zinc ion.</text>
</comment>
<dbReference type="NCBIfam" id="TIGR00326">
    <property type="entry name" value="eubact_ribD"/>
    <property type="match status" value="1"/>
</dbReference>
<dbReference type="Proteomes" id="UP000243535">
    <property type="component" value="Unassembled WGS sequence"/>
</dbReference>
<dbReference type="GO" id="GO:0008270">
    <property type="term" value="F:zinc ion binding"/>
    <property type="evidence" value="ECO:0007669"/>
    <property type="project" value="InterPro"/>
</dbReference>